<dbReference type="EMBL" id="ACJM01000004">
    <property type="protein sequence ID" value="EEG78088.1"/>
    <property type="molecule type" value="Genomic_DNA"/>
</dbReference>
<name>C0GEQ6_DETAL</name>
<proteinExistence type="predicted"/>
<comment type="caution">
    <text evidence="2">The sequence shown here is derived from an EMBL/GenBank/DDBJ whole genome shotgun (WGS) entry which is preliminary data.</text>
</comment>
<dbReference type="GO" id="GO:0009055">
    <property type="term" value="F:electron transfer activity"/>
    <property type="evidence" value="ECO:0007669"/>
    <property type="project" value="InterPro"/>
</dbReference>
<evidence type="ECO:0008006" key="4">
    <source>
        <dbReference type="Google" id="ProtNLM"/>
    </source>
</evidence>
<dbReference type="AlphaFoldDB" id="C0GEQ6"/>
<evidence type="ECO:0000313" key="3">
    <source>
        <dbReference type="Proteomes" id="UP000006443"/>
    </source>
</evidence>
<dbReference type="RefSeq" id="WP_008515390.1">
    <property type="nucleotide sequence ID" value="NZ_ACJM01000004.1"/>
</dbReference>
<gene>
    <name evidence="2" type="ORF">DealDRAFT_0965</name>
</gene>
<dbReference type="Gene3D" id="1.10.760.10">
    <property type="entry name" value="Cytochrome c-like domain"/>
    <property type="match status" value="1"/>
</dbReference>
<keyword evidence="1" id="KW-0732">Signal</keyword>
<organism evidence="2 3">
    <name type="scientific">Dethiobacter alkaliphilus AHT 1</name>
    <dbReference type="NCBI Taxonomy" id="555088"/>
    <lineage>
        <taxon>Bacteria</taxon>
        <taxon>Bacillati</taxon>
        <taxon>Bacillota</taxon>
        <taxon>Dethiobacteria</taxon>
        <taxon>Dethiobacterales</taxon>
        <taxon>Dethiobacteraceae</taxon>
        <taxon>Dethiobacter</taxon>
    </lineage>
</organism>
<sequence length="120" mass="13598">MFSKKSFVLFLLLALVTVFAIGCGDNTGNYSNEDNNEEYVNGENNEDYTDGDNNNEVLPALTGAELVEERCSQCHGLDQVYRERGNWPATVDRMVDKRPGLLDDDEYDLVVEYLEENYGN</sequence>
<dbReference type="PROSITE" id="PS51257">
    <property type="entry name" value="PROKAR_LIPOPROTEIN"/>
    <property type="match status" value="1"/>
</dbReference>
<keyword evidence="3" id="KW-1185">Reference proteome</keyword>
<evidence type="ECO:0000256" key="1">
    <source>
        <dbReference type="SAM" id="SignalP"/>
    </source>
</evidence>
<dbReference type="SUPFAM" id="SSF46626">
    <property type="entry name" value="Cytochrome c"/>
    <property type="match status" value="1"/>
</dbReference>
<dbReference type="STRING" id="555088.DealDRAFT_0965"/>
<dbReference type="OrthoDB" id="258660at2"/>
<dbReference type="GO" id="GO:0020037">
    <property type="term" value="F:heme binding"/>
    <property type="evidence" value="ECO:0007669"/>
    <property type="project" value="InterPro"/>
</dbReference>
<feature type="chain" id="PRO_5002896514" description="Cytochrome c domain-containing protein" evidence="1">
    <location>
        <begin position="21"/>
        <end position="120"/>
    </location>
</feature>
<feature type="signal peptide" evidence="1">
    <location>
        <begin position="1"/>
        <end position="20"/>
    </location>
</feature>
<accession>C0GEQ6</accession>
<protein>
    <recommendedName>
        <fullName evidence="4">Cytochrome c domain-containing protein</fullName>
    </recommendedName>
</protein>
<reference evidence="2 3" key="1">
    <citation type="submission" date="2009-02" db="EMBL/GenBank/DDBJ databases">
        <title>Sequencing of the draft genome and assembly of Dethiobacter alkaliphilus AHT 1.</title>
        <authorList>
            <consortium name="US DOE Joint Genome Institute (JGI-PGF)"/>
            <person name="Lucas S."/>
            <person name="Copeland A."/>
            <person name="Lapidus A."/>
            <person name="Glavina del Rio T."/>
            <person name="Dalin E."/>
            <person name="Tice H."/>
            <person name="Bruce D."/>
            <person name="Goodwin L."/>
            <person name="Pitluck S."/>
            <person name="Larimer F."/>
            <person name="Land M.L."/>
            <person name="Hauser L."/>
            <person name="Muyzer G."/>
        </authorList>
    </citation>
    <scope>NUCLEOTIDE SEQUENCE [LARGE SCALE GENOMIC DNA]</scope>
    <source>
        <strain evidence="2 3">AHT 1</strain>
    </source>
</reference>
<dbReference type="Proteomes" id="UP000006443">
    <property type="component" value="Unassembled WGS sequence"/>
</dbReference>
<dbReference type="InterPro" id="IPR036909">
    <property type="entry name" value="Cyt_c-like_dom_sf"/>
</dbReference>
<evidence type="ECO:0000313" key="2">
    <source>
        <dbReference type="EMBL" id="EEG78088.1"/>
    </source>
</evidence>